<keyword evidence="2" id="KW-0732">Signal</keyword>
<dbReference type="OrthoDB" id="342323at2759"/>
<evidence type="ECO:0000256" key="2">
    <source>
        <dbReference type="SAM" id="SignalP"/>
    </source>
</evidence>
<dbReference type="VEuPathDB" id="CryptoDB:cubi_01955"/>
<proteinExistence type="predicted"/>
<feature type="chain" id="PRO_5012023565" description="Secreted protein" evidence="2">
    <location>
        <begin position="22"/>
        <end position="644"/>
    </location>
</feature>
<evidence type="ECO:0000313" key="4">
    <source>
        <dbReference type="Proteomes" id="UP000186176"/>
    </source>
</evidence>
<reference evidence="3 4" key="1">
    <citation type="submission" date="2016-10" db="EMBL/GenBank/DDBJ databases">
        <title>Reductive evolution of mitochondrial metabolism and differential evolution of invasion-related proteins in Cryptosporidium.</title>
        <authorList>
            <person name="Liu S."/>
            <person name="Roellig D.M."/>
            <person name="Guo Y."/>
            <person name="Li N."/>
            <person name="Frace M.A."/>
            <person name="Tang K."/>
            <person name="Zhang L."/>
            <person name="Feng Y."/>
            <person name="Xiao L."/>
        </authorList>
    </citation>
    <scope>NUCLEOTIDE SEQUENCE [LARGE SCALE GENOMIC DNA]</scope>
    <source>
        <strain evidence="3">39726</strain>
    </source>
</reference>
<dbReference type="EMBL" id="LRBP01000001">
    <property type="protein sequence ID" value="OII75434.1"/>
    <property type="molecule type" value="Genomic_DNA"/>
</dbReference>
<dbReference type="GeneID" id="39978746"/>
<gene>
    <name evidence="3" type="ORF">cubi_01955</name>
</gene>
<sequence>MKVKLFLVFLLVLVFVEFSIGTDFSADLDSYSAITADPTSSTKLLNLVAQEAVPAHGGNRFTDIGDALATKHVIDKINSYTPQNLEVAERYAANMVAISKLREEIYMDSKEYHESIKLQLEAIPESKKLKEILKSSEAKMKRSEEKYLESKKAAERSLEIYMRFIRPTTENVLVKAEATEGKGLKIAHAELSNMESISLPDMDTSGYEPLDADASLLSIAESVLPPEETKESLINKALEKISATIEEDFLNNNNSDEKVDNSNKKLVVEHLAVSDDDEDIGEEEDDDPNFDIRDKKVVNKETKDVSINKPDASSQIGKSEEIFGSTLTDSNDLINSDYDSEDLGASVEGNNKNDKVLASIPSSISASFPSTVDPTNNNKRIIVIPGGTTLSGKVPEHFQYIFRRSYILSYIASIFVESYVLPQFFTENPEIKLYSFFRIKRTFISHILFGLASKYRIIFKELQKLPFVYKDSELKEKIEKVVFDLSTTNLLLQNALSDSQENYRNVANLLVEFPFNVRETFSKFSAAIRVNYPNTDYSFIMNQSVYSAPRALFPELSSSGLESLKFFDKELSSKLEIFDIKQSLSDLKESQSWIKDYVLRNAAYRHYQFEKNHNIRPYFDFAQFNINLVPQVEEILKKSSFKKN</sequence>
<organism evidence="3 4">
    <name type="scientific">Cryptosporidium ubiquitum</name>
    <dbReference type="NCBI Taxonomy" id="857276"/>
    <lineage>
        <taxon>Eukaryota</taxon>
        <taxon>Sar</taxon>
        <taxon>Alveolata</taxon>
        <taxon>Apicomplexa</taxon>
        <taxon>Conoidasida</taxon>
        <taxon>Coccidia</taxon>
        <taxon>Eucoccidiorida</taxon>
        <taxon>Eimeriorina</taxon>
        <taxon>Cryptosporidiidae</taxon>
        <taxon>Cryptosporidium</taxon>
    </lineage>
</organism>
<comment type="caution">
    <text evidence="3">The sequence shown here is derived from an EMBL/GenBank/DDBJ whole genome shotgun (WGS) entry which is preliminary data.</text>
</comment>
<accession>A0A1J4MMD8</accession>
<dbReference type="RefSeq" id="XP_028876441.1">
    <property type="nucleotide sequence ID" value="XM_029018967.1"/>
</dbReference>
<dbReference type="AlphaFoldDB" id="A0A1J4MMD8"/>
<dbReference type="Proteomes" id="UP000186176">
    <property type="component" value="Unassembled WGS sequence"/>
</dbReference>
<protein>
    <recommendedName>
        <fullName evidence="5">Secreted protein</fullName>
    </recommendedName>
</protein>
<keyword evidence="1" id="KW-0175">Coiled coil</keyword>
<name>A0A1J4MMD8_9CRYT</name>
<evidence type="ECO:0008006" key="5">
    <source>
        <dbReference type="Google" id="ProtNLM"/>
    </source>
</evidence>
<evidence type="ECO:0000313" key="3">
    <source>
        <dbReference type="EMBL" id="OII75434.1"/>
    </source>
</evidence>
<feature type="signal peptide" evidence="2">
    <location>
        <begin position="1"/>
        <end position="21"/>
    </location>
</feature>
<keyword evidence="4" id="KW-1185">Reference proteome</keyword>
<feature type="coiled-coil region" evidence="1">
    <location>
        <begin position="126"/>
        <end position="153"/>
    </location>
</feature>
<evidence type="ECO:0000256" key="1">
    <source>
        <dbReference type="SAM" id="Coils"/>
    </source>
</evidence>